<dbReference type="Proteomes" id="UP000014523">
    <property type="component" value="Unassembled WGS sequence"/>
</dbReference>
<reference evidence="1 2" key="1">
    <citation type="submission" date="2013-06" db="EMBL/GenBank/DDBJ databases">
        <title>The Genome Sequence of Acinetobacter gyllenbergii CIP 110306.</title>
        <authorList>
            <consortium name="The Broad Institute Genome Sequencing Platform"/>
            <consortium name="The Broad Institute Genome Sequencing Center for Infectious Disease"/>
            <person name="Cerqueira G."/>
            <person name="Feldgarden M."/>
            <person name="Courvalin P."/>
            <person name="Perichon B."/>
            <person name="Grillot-Courvalin C."/>
            <person name="Clermont D."/>
            <person name="Rocha E."/>
            <person name="Yoon E.-J."/>
            <person name="Nemec A."/>
            <person name="Young S.K."/>
            <person name="Zeng Q."/>
            <person name="Gargeya S."/>
            <person name="Fitzgerald M."/>
            <person name="Abouelleil A."/>
            <person name="Alvarado L."/>
            <person name="Berlin A.M."/>
            <person name="Chapman S.B."/>
            <person name="Dewar J."/>
            <person name="Goldberg J."/>
            <person name="Griggs A."/>
            <person name="Gujja S."/>
            <person name="Hansen M."/>
            <person name="Howarth C."/>
            <person name="Imamovic A."/>
            <person name="Larimer J."/>
            <person name="McCowan C."/>
            <person name="Murphy C."/>
            <person name="Pearson M."/>
            <person name="Priest M."/>
            <person name="Roberts A."/>
            <person name="Saif S."/>
            <person name="Shea T."/>
            <person name="Sykes S."/>
            <person name="Wortman J."/>
            <person name="Nusbaum C."/>
            <person name="Birren B."/>
        </authorList>
    </citation>
    <scope>NUCLEOTIDE SEQUENCE [LARGE SCALE GENOMIC DNA]</scope>
    <source>
        <strain evidence="1 2">CIP 110306</strain>
    </source>
</reference>
<proteinExistence type="predicted"/>
<sequence>MKKIVILLISTVVCGSVYSADDIFKRNSSLLILNNKEPHHEIESSEQFDFFESMKQQEQDIINQRNYDLEQAHQTQQHTSNMSPHDKSQYYLEHRHFDALNALGHEQQFNSMLKAKNKGLISEKDYQQKIVKQNPLPSAHGTNQLRFSIPIGE</sequence>
<evidence type="ECO:0000313" key="1">
    <source>
        <dbReference type="EMBL" id="EPF87870.1"/>
    </source>
</evidence>
<protein>
    <submittedName>
        <fullName evidence="1">Uncharacterized protein</fullName>
    </submittedName>
</protein>
<dbReference type="RefSeq" id="WP_016660223.1">
    <property type="nucleotide sequence ID" value="NZ_ASQH01000001.1"/>
</dbReference>
<keyword evidence="2" id="KW-1185">Reference proteome</keyword>
<dbReference type="EMBL" id="ATGG01000011">
    <property type="protein sequence ID" value="EPF87870.1"/>
    <property type="molecule type" value="Genomic_DNA"/>
</dbReference>
<evidence type="ECO:0000313" key="2">
    <source>
        <dbReference type="Proteomes" id="UP000014523"/>
    </source>
</evidence>
<name>A0A829HHU6_9GAMM</name>
<gene>
    <name evidence="1" type="ORF">F957_01157</name>
</gene>
<accession>A0A829HHU6</accession>
<organism evidence="1 2">
    <name type="scientific">Acinetobacter gyllenbergii CIP 110306 = MTCC 11365</name>
    <dbReference type="NCBI Taxonomy" id="1217657"/>
    <lineage>
        <taxon>Bacteria</taxon>
        <taxon>Pseudomonadati</taxon>
        <taxon>Pseudomonadota</taxon>
        <taxon>Gammaproteobacteria</taxon>
        <taxon>Moraxellales</taxon>
        <taxon>Moraxellaceae</taxon>
        <taxon>Acinetobacter</taxon>
    </lineage>
</organism>
<dbReference type="AlphaFoldDB" id="A0A829HHU6"/>
<comment type="caution">
    <text evidence="1">The sequence shown here is derived from an EMBL/GenBank/DDBJ whole genome shotgun (WGS) entry which is preliminary data.</text>
</comment>